<sequence length="345" mass="40194">MSNNRYLTKEQIYKLFTIKSADVNKYMKFGMPHNKEGKEISFPKSRVVEWQQQRQQKAKEQFEVGKSYLNQEIVDRLGCSGQGGMRRSHITGTLALFTDKTNTRNPYQDRWINGKLHYTGMGQEGDQILEGNANKVLAETYHSKALTEVFLFETHKSIRDKRKLKLHKFIGIVQMNGPEYFEKENGRLVYKFPLEVVNGEKIFEEPDLRNTEIESQKKQQIVDEEVIKRLAEESSKRNINLNNNNKKGQQSERKVVKTRVYERNEYIAAYIKLLANGKCQLCEQDAPFKDSFGVPYLECHHIEWLSEGGLDIIENCVALCPNCHRKMHSLALEEDIKKLQLVKQE</sequence>
<dbReference type="InterPro" id="IPR058712">
    <property type="entry name" value="SRA_ScoMcrA"/>
</dbReference>
<evidence type="ECO:0000313" key="2">
    <source>
        <dbReference type="EMBL" id="CEG33231.1"/>
    </source>
</evidence>
<dbReference type="RefSeq" id="WP_202815375.1">
    <property type="nucleotide sequence ID" value="NZ_CCXW01000001.1"/>
</dbReference>
<dbReference type="Pfam" id="PF01844">
    <property type="entry name" value="HNH"/>
    <property type="match status" value="1"/>
</dbReference>
<keyword evidence="3" id="KW-1185">Reference proteome</keyword>
<dbReference type="AlphaFoldDB" id="A0AAN2PJ28"/>
<organism evidence="2 3">
    <name type="scientific">Peribacillus simplex</name>
    <dbReference type="NCBI Taxonomy" id="1478"/>
    <lineage>
        <taxon>Bacteria</taxon>
        <taxon>Bacillati</taxon>
        <taxon>Bacillota</taxon>
        <taxon>Bacilli</taxon>
        <taxon>Bacillales</taxon>
        <taxon>Bacillaceae</taxon>
        <taxon>Peribacillus</taxon>
    </lineage>
</organism>
<dbReference type="InterPro" id="IPR002711">
    <property type="entry name" value="HNH"/>
</dbReference>
<dbReference type="Pfam" id="PF26348">
    <property type="entry name" value="SRA_ScoMcrA"/>
    <property type="match status" value="1"/>
</dbReference>
<dbReference type="Gene3D" id="1.10.30.50">
    <property type="match status" value="1"/>
</dbReference>
<dbReference type="Proteomes" id="UP000182110">
    <property type="component" value="Unassembled WGS sequence"/>
</dbReference>
<dbReference type="InterPro" id="IPR003615">
    <property type="entry name" value="HNH_nuc"/>
</dbReference>
<name>A0AAN2PJ28_9BACI</name>
<protein>
    <submittedName>
        <fullName evidence="2">McrA protein</fullName>
    </submittedName>
</protein>
<dbReference type="GO" id="GO:0008270">
    <property type="term" value="F:zinc ion binding"/>
    <property type="evidence" value="ECO:0007669"/>
    <property type="project" value="InterPro"/>
</dbReference>
<dbReference type="EMBL" id="CCXW01000001">
    <property type="protein sequence ID" value="CEG33231.1"/>
    <property type="molecule type" value="Genomic_DNA"/>
</dbReference>
<evidence type="ECO:0000313" key="3">
    <source>
        <dbReference type="Proteomes" id="UP000182110"/>
    </source>
</evidence>
<dbReference type="CDD" id="cd00085">
    <property type="entry name" value="HNHc"/>
    <property type="match status" value="1"/>
</dbReference>
<accession>A0AAN2PJ28</accession>
<comment type="caution">
    <text evidence="2">The sequence shown here is derived from an EMBL/GenBank/DDBJ whole genome shotgun (WGS) entry which is preliminary data.</text>
</comment>
<dbReference type="GO" id="GO:0003676">
    <property type="term" value="F:nucleic acid binding"/>
    <property type="evidence" value="ECO:0007669"/>
    <property type="project" value="InterPro"/>
</dbReference>
<gene>
    <name evidence="2" type="ORF">BN1180_03403</name>
</gene>
<reference evidence="2 3" key="1">
    <citation type="journal article" date="2014" name="Genome Announc.">
        <title>Genome Sequence of Bacillus simplex Strain P558, Isolated from a Human Fecal Sample.</title>
        <authorList>
            <person name="Croce O."/>
            <person name="Hugon P."/>
            <person name="Lagier J.C."/>
            <person name="Bibi F."/>
            <person name="Robert C."/>
            <person name="Azhar E.I."/>
            <person name="Raoult D."/>
            <person name="Fournier P.E."/>
        </authorList>
    </citation>
    <scope>NUCLEOTIDE SEQUENCE [LARGE SCALE GENOMIC DNA]</scope>
    <source>
        <strain evidence="2 3">P558</strain>
    </source>
</reference>
<dbReference type="GO" id="GO:0004519">
    <property type="term" value="F:endonuclease activity"/>
    <property type="evidence" value="ECO:0007669"/>
    <property type="project" value="InterPro"/>
</dbReference>
<evidence type="ECO:0000259" key="1">
    <source>
        <dbReference type="SMART" id="SM00507"/>
    </source>
</evidence>
<proteinExistence type="predicted"/>
<feature type="domain" description="HNH nuclease" evidence="1">
    <location>
        <begin position="266"/>
        <end position="325"/>
    </location>
</feature>
<dbReference type="SMART" id="SM00507">
    <property type="entry name" value="HNHc"/>
    <property type="match status" value="1"/>
</dbReference>